<proteinExistence type="predicted"/>
<protein>
    <recommendedName>
        <fullName evidence="2">Response regulatory domain-containing protein</fullName>
    </recommendedName>
</protein>
<dbReference type="Proteomes" id="UP000680679">
    <property type="component" value="Chromosome"/>
</dbReference>
<evidence type="ECO:0000313" key="4">
    <source>
        <dbReference type="Proteomes" id="UP000680679"/>
    </source>
</evidence>
<dbReference type="InterPro" id="IPR001789">
    <property type="entry name" value="Sig_transdc_resp-reg_receiver"/>
</dbReference>
<sequence length="154" mass="17238">MHMARTMLSQILVSAGVARVIAVEDGRRALKSFIDAAPNLVLLDIDMPKLDGLSALKRIRGWSPGVFACLVSANSSLVNVQMAREYSVDGFVAKPYTPLNIQRILKRYPARVPRSPAGRPRVRSYCYFKTFLYTKSRLLLKTTECRSGFGSEQR</sequence>
<dbReference type="PANTHER" id="PTHR43228">
    <property type="entry name" value="TWO-COMPONENT RESPONSE REGULATOR"/>
    <property type="match status" value="1"/>
</dbReference>
<dbReference type="SUPFAM" id="SSF52172">
    <property type="entry name" value="CheY-like"/>
    <property type="match status" value="1"/>
</dbReference>
<feature type="modified residue" description="4-aspartylphosphate" evidence="1">
    <location>
        <position position="44"/>
    </location>
</feature>
<evidence type="ECO:0000259" key="2">
    <source>
        <dbReference type="PROSITE" id="PS50110"/>
    </source>
</evidence>
<dbReference type="EMBL" id="AP024563">
    <property type="protein sequence ID" value="BCU05942.1"/>
    <property type="molecule type" value="Genomic_DNA"/>
</dbReference>
<evidence type="ECO:0000313" key="3">
    <source>
        <dbReference type="EMBL" id="BCU05942.1"/>
    </source>
</evidence>
<dbReference type="CDD" id="cd00156">
    <property type="entry name" value="REC"/>
    <property type="match status" value="1"/>
</dbReference>
<reference evidence="3 4" key="1">
    <citation type="submission" date="2021-04" db="EMBL/GenBank/DDBJ databases">
        <title>Complete genome sequencing of Allochromatium tepidum strain NZ.</title>
        <authorList>
            <person name="Tsukatani Y."/>
            <person name="Mori H."/>
        </authorList>
    </citation>
    <scope>NUCLEOTIDE SEQUENCE [LARGE SCALE GENOMIC DNA]</scope>
    <source>
        <strain evidence="3 4">NZ</strain>
    </source>
</reference>
<keyword evidence="1" id="KW-0597">Phosphoprotein</keyword>
<accession>A0ABM7QJM7</accession>
<dbReference type="Gene3D" id="3.40.50.2300">
    <property type="match status" value="1"/>
</dbReference>
<dbReference type="RefSeq" id="WP_213380233.1">
    <property type="nucleotide sequence ID" value="NZ_AP024563.1"/>
</dbReference>
<organism evidence="3 4">
    <name type="scientific">Allochromatium tepidum</name>
    <dbReference type="NCBI Taxonomy" id="553982"/>
    <lineage>
        <taxon>Bacteria</taxon>
        <taxon>Pseudomonadati</taxon>
        <taxon>Pseudomonadota</taxon>
        <taxon>Gammaproteobacteria</taxon>
        <taxon>Chromatiales</taxon>
        <taxon>Chromatiaceae</taxon>
        <taxon>Allochromatium</taxon>
    </lineage>
</organism>
<gene>
    <name evidence="3" type="ORF">Atep_06190</name>
</gene>
<dbReference type="Pfam" id="PF00072">
    <property type="entry name" value="Response_reg"/>
    <property type="match status" value="1"/>
</dbReference>
<feature type="domain" description="Response regulatory" evidence="2">
    <location>
        <begin position="1"/>
        <end position="109"/>
    </location>
</feature>
<dbReference type="PROSITE" id="PS50110">
    <property type="entry name" value="RESPONSE_REGULATORY"/>
    <property type="match status" value="1"/>
</dbReference>
<evidence type="ECO:0000256" key="1">
    <source>
        <dbReference type="PROSITE-ProRule" id="PRU00169"/>
    </source>
</evidence>
<dbReference type="InterPro" id="IPR011006">
    <property type="entry name" value="CheY-like_superfamily"/>
</dbReference>
<dbReference type="SMART" id="SM00448">
    <property type="entry name" value="REC"/>
    <property type="match status" value="1"/>
</dbReference>
<keyword evidence="4" id="KW-1185">Reference proteome</keyword>
<name>A0ABM7QJM7_9GAMM</name>
<dbReference type="InterPro" id="IPR052048">
    <property type="entry name" value="ST_Response_Regulator"/>
</dbReference>
<dbReference type="PANTHER" id="PTHR43228:SF1">
    <property type="entry name" value="TWO-COMPONENT RESPONSE REGULATOR ARR22"/>
    <property type="match status" value="1"/>
</dbReference>